<name>A0A4R4DD97_9PROT</name>
<reference evidence="3 4" key="1">
    <citation type="submission" date="2019-03" db="EMBL/GenBank/DDBJ databases">
        <title>Paracraurococcus aquatilis NE82 genome sequence.</title>
        <authorList>
            <person name="Zhao Y."/>
            <person name="Du Z."/>
        </authorList>
    </citation>
    <scope>NUCLEOTIDE SEQUENCE [LARGE SCALE GENOMIC DNA]</scope>
    <source>
        <strain evidence="3 4">NE82</strain>
    </source>
</reference>
<dbReference type="RefSeq" id="WP_132292375.1">
    <property type="nucleotide sequence ID" value="NZ_SKBM01000018.1"/>
</dbReference>
<dbReference type="EMBL" id="SKBM01000018">
    <property type="protein sequence ID" value="TCZ57802.1"/>
    <property type="molecule type" value="Genomic_DNA"/>
</dbReference>
<accession>A0A4R4DD97</accession>
<comment type="caution">
    <text evidence="3">The sequence shown here is derived from an EMBL/GenBank/DDBJ whole genome shotgun (WGS) entry which is preliminary data.</text>
</comment>
<proteinExistence type="predicted"/>
<feature type="chain" id="PRO_5020913537" evidence="2">
    <location>
        <begin position="22"/>
        <end position="119"/>
    </location>
</feature>
<evidence type="ECO:0000313" key="4">
    <source>
        <dbReference type="Proteomes" id="UP000295023"/>
    </source>
</evidence>
<gene>
    <name evidence="3" type="ORF">EXY23_17720</name>
</gene>
<dbReference type="OrthoDB" id="7274887at2"/>
<feature type="signal peptide" evidence="2">
    <location>
        <begin position="1"/>
        <end position="21"/>
    </location>
</feature>
<evidence type="ECO:0000256" key="1">
    <source>
        <dbReference type="SAM" id="MobiDB-lite"/>
    </source>
</evidence>
<dbReference type="AlphaFoldDB" id="A0A4R4DD97"/>
<feature type="region of interest" description="Disordered" evidence="1">
    <location>
        <begin position="18"/>
        <end position="103"/>
    </location>
</feature>
<keyword evidence="4" id="KW-1185">Reference proteome</keyword>
<organism evidence="3 4">
    <name type="scientific">Roseicella aquatilis</name>
    <dbReference type="NCBI Taxonomy" id="2527868"/>
    <lineage>
        <taxon>Bacteria</taxon>
        <taxon>Pseudomonadati</taxon>
        <taxon>Pseudomonadota</taxon>
        <taxon>Alphaproteobacteria</taxon>
        <taxon>Acetobacterales</taxon>
        <taxon>Roseomonadaceae</taxon>
        <taxon>Roseicella</taxon>
    </lineage>
</organism>
<evidence type="ECO:0000313" key="3">
    <source>
        <dbReference type="EMBL" id="TCZ57802.1"/>
    </source>
</evidence>
<keyword evidence="2" id="KW-0732">Signal</keyword>
<evidence type="ECO:0000256" key="2">
    <source>
        <dbReference type="SAM" id="SignalP"/>
    </source>
</evidence>
<sequence>MRRRALLSLLALGVLPGRAGAQQRSRGLPKPPPLQLEKEPALPPSLKSGEIANSSAAPVPDRDREGPRTAPSDRAQIGPSLLYRDLPGRGATDQGSPNLLEEKLYRPAPGVRLKAPFSY</sequence>
<dbReference type="Proteomes" id="UP000295023">
    <property type="component" value="Unassembled WGS sequence"/>
</dbReference>
<protein>
    <submittedName>
        <fullName evidence="3">Uncharacterized protein</fullName>
    </submittedName>
</protein>